<protein>
    <recommendedName>
        <fullName evidence="3">YbaB/EbfC family nucleoid-associated protein</fullName>
    </recommendedName>
</protein>
<dbReference type="Proteomes" id="UP000319769">
    <property type="component" value="Unassembled WGS sequence"/>
</dbReference>
<reference evidence="1" key="1">
    <citation type="submission" date="2019-09" db="EMBL/GenBank/DDBJ databases">
        <authorList>
            <person name="Teo W.F.A."/>
            <person name="Duangmal K."/>
        </authorList>
    </citation>
    <scope>NUCLEOTIDE SEQUENCE [LARGE SCALE GENOMIC DNA]</scope>
    <source>
        <strain evidence="1">K81G1</strain>
    </source>
</reference>
<proteinExistence type="predicted"/>
<name>A0A5N0UNC5_9PSEU</name>
<dbReference type="Pfam" id="PF02575">
    <property type="entry name" value="YbaB_DNA_bd"/>
    <property type="match status" value="1"/>
</dbReference>
<dbReference type="RefSeq" id="WP_144761282.1">
    <property type="nucleotide sequence ID" value="NZ_VMNW02000161.1"/>
</dbReference>
<keyword evidence="2" id="KW-1185">Reference proteome</keyword>
<sequence length="103" mass="10764">MSEGLGEIVGKATVDGVTVEAGVGGRLRSVKVTPQAMRYGASQLSRAVLDAAARATAKANQRAEQVYARVLGRNAAKVTAGLGLTYDPALAADEDFDRDWTRG</sequence>
<evidence type="ECO:0000313" key="2">
    <source>
        <dbReference type="Proteomes" id="UP000319769"/>
    </source>
</evidence>
<dbReference type="Gene3D" id="3.30.1310.10">
    <property type="entry name" value="Nucleoid-associated protein YbaB-like domain"/>
    <property type="match status" value="1"/>
</dbReference>
<gene>
    <name evidence="1" type="ORF">FPZ12_044445</name>
</gene>
<evidence type="ECO:0000313" key="1">
    <source>
        <dbReference type="EMBL" id="KAA9148799.1"/>
    </source>
</evidence>
<dbReference type="AlphaFoldDB" id="A0A5N0UNC5"/>
<comment type="caution">
    <text evidence="1">The sequence shown here is derived from an EMBL/GenBank/DDBJ whole genome shotgun (WGS) entry which is preliminary data.</text>
</comment>
<dbReference type="SUPFAM" id="SSF82607">
    <property type="entry name" value="YbaB-like"/>
    <property type="match status" value="1"/>
</dbReference>
<dbReference type="EMBL" id="VMNW02000161">
    <property type="protein sequence ID" value="KAA9148799.1"/>
    <property type="molecule type" value="Genomic_DNA"/>
</dbReference>
<organism evidence="1 2">
    <name type="scientific">Amycolatopsis acidicola</name>
    <dbReference type="NCBI Taxonomy" id="2596893"/>
    <lineage>
        <taxon>Bacteria</taxon>
        <taxon>Bacillati</taxon>
        <taxon>Actinomycetota</taxon>
        <taxon>Actinomycetes</taxon>
        <taxon>Pseudonocardiales</taxon>
        <taxon>Pseudonocardiaceae</taxon>
        <taxon>Amycolatopsis</taxon>
    </lineage>
</organism>
<evidence type="ECO:0008006" key="3">
    <source>
        <dbReference type="Google" id="ProtNLM"/>
    </source>
</evidence>
<dbReference type="InterPro" id="IPR004401">
    <property type="entry name" value="YbaB/EbfC"/>
</dbReference>
<accession>A0A5N0UNC5</accession>
<dbReference type="GO" id="GO:0003677">
    <property type="term" value="F:DNA binding"/>
    <property type="evidence" value="ECO:0007669"/>
    <property type="project" value="InterPro"/>
</dbReference>
<dbReference type="OrthoDB" id="3628320at2"/>
<dbReference type="InterPro" id="IPR036894">
    <property type="entry name" value="YbaB-like_sf"/>
</dbReference>